<evidence type="ECO:0000256" key="1">
    <source>
        <dbReference type="SAM" id="Phobius"/>
    </source>
</evidence>
<evidence type="ECO:0000313" key="3">
    <source>
        <dbReference type="Proteomes" id="UP000198312"/>
    </source>
</evidence>
<dbReference type="RefSeq" id="WP_089060480.1">
    <property type="nucleotide sequence ID" value="NZ_CP022315.1"/>
</dbReference>
<dbReference type="Proteomes" id="UP000198312">
    <property type="component" value="Chromosome"/>
</dbReference>
<dbReference type="KEGG" id="vil:CFK37_02840"/>
<evidence type="ECO:0000313" key="2">
    <source>
        <dbReference type="EMBL" id="ASK61203.1"/>
    </source>
</evidence>
<dbReference type="EMBL" id="CP022315">
    <property type="protein sequence ID" value="ASK61203.1"/>
    <property type="molecule type" value="Genomic_DNA"/>
</dbReference>
<organism evidence="2 3">
    <name type="scientific">Virgibacillus phasianinus</name>
    <dbReference type="NCBI Taxonomy" id="2017483"/>
    <lineage>
        <taxon>Bacteria</taxon>
        <taxon>Bacillati</taxon>
        <taxon>Bacillota</taxon>
        <taxon>Bacilli</taxon>
        <taxon>Bacillales</taxon>
        <taxon>Bacillaceae</taxon>
        <taxon>Virgibacillus</taxon>
    </lineage>
</organism>
<sequence>MNLILFIGAAIAVIAIVLVFLLHSTYTNKFIKYIPALILIVAGVVLIPASLFTSSWTGTGVGLLGLMAIILGVVVLLIAVIMDTAKG</sequence>
<gene>
    <name evidence="2" type="ORF">CFK37_02840</name>
</gene>
<name>A0A220U010_9BACI</name>
<proteinExistence type="predicted"/>
<dbReference type="AlphaFoldDB" id="A0A220U010"/>
<feature type="transmembrane region" description="Helical" evidence="1">
    <location>
        <begin position="60"/>
        <end position="82"/>
    </location>
</feature>
<feature type="transmembrane region" description="Helical" evidence="1">
    <location>
        <begin position="6"/>
        <end position="26"/>
    </location>
</feature>
<reference evidence="2 3" key="1">
    <citation type="submission" date="2017-07" db="EMBL/GenBank/DDBJ databases">
        <title>Virgibacillus sp. LM2416.</title>
        <authorList>
            <person name="Tak E.J."/>
            <person name="Bae J.-W."/>
        </authorList>
    </citation>
    <scope>NUCLEOTIDE SEQUENCE [LARGE SCALE GENOMIC DNA]</scope>
    <source>
        <strain evidence="2 3">LM2416</strain>
    </source>
</reference>
<keyword evidence="1" id="KW-0812">Transmembrane</keyword>
<evidence type="ECO:0008006" key="4">
    <source>
        <dbReference type="Google" id="ProtNLM"/>
    </source>
</evidence>
<feature type="transmembrane region" description="Helical" evidence="1">
    <location>
        <begin position="33"/>
        <end position="54"/>
    </location>
</feature>
<protein>
    <recommendedName>
        <fullName evidence="4">YesK-like protein</fullName>
    </recommendedName>
</protein>
<keyword evidence="3" id="KW-1185">Reference proteome</keyword>
<accession>A0A220U010</accession>
<keyword evidence="1" id="KW-1133">Transmembrane helix</keyword>
<keyword evidence="1" id="KW-0472">Membrane</keyword>